<protein>
    <submittedName>
        <fullName evidence="1">Uncharacterized protein</fullName>
    </submittedName>
</protein>
<dbReference type="EMBL" id="MU277207">
    <property type="protein sequence ID" value="KAI0062480.1"/>
    <property type="molecule type" value="Genomic_DNA"/>
</dbReference>
<comment type="caution">
    <text evidence="1">The sequence shown here is derived from an EMBL/GenBank/DDBJ whole genome shotgun (WGS) entry which is preliminary data.</text>
</comment>
<organism evidence="1 2">
    <name type="scientific">Artomyces pyxidatus</name>
    <dbReference type="NCBI Taxonomy" id="48021"/>
    <lineage>
        <taxon>Eukaryota</taxon>
        <taxon>Fungi</taxon>
        <taxon>Dikarya</taxon>
        <taxon>Basidiomycota</taxon>
        <taxon>Agaricomycotina</taxon>
        <taxon>Agaricomycetes</taxon>
        <taxon>Russulales</taxon>
        <taxon>Auriscalpiaceae</taxon>
        <taxon>Artomyces</taxon>
    </lineage>
</organism>
<sequence>MASPQSHRSSASVSSNSLAPPPPTAMYKQQPRRTTSPSLPPPSPIDIPQPVYGNNQGRRPPSPLRNGFTVDPDSGEIHSEDGSEDEDDEDRDRTWGRSHSPNPSITQYATSFAQRVGSFVNGVGSRSPLPTDAELEAEAERERDRSRREAERILTQEAEERRAMEERVLAMLQGTDSSPRATPPTRSQTMPPMDASPSASQKDGITSWWSAAKNRLTPTKEPLTPAQQVVQEAKEKEKKEKKEARKADKKRSGEWPASPERKFNDPTFLSLATPPGPSPRRATPASPSSPTPGAAVFKPSSLPASLAPSPLRSNDGHASSPSREAPPLYAQFNSQGTLDMPGTLLVIAKRFEKLEKWTVGHVRALEERMGDVERWLVEKESEKEALATHKEEEEVPEAVDHAMNELREEIVELQGRIGELGREMAKLATAPANLSSGPSRTAAAVSAAPATTSSIVVHSHPTVSSPQASTPRVASTSTPRRRDSMSPTFIPPSVAAAPTPRSRLPYPTGDYATPPDTISLSQGVFSPPNSPPSSAFSATHNRPGSVSGLPSSNSATSSSSYSLSGLPRTTSPSVGSPSPSGLSAPQNSKPRASSISPTPRKRYTVALGQPIMKAVDRDAPMLSASPGPMSDDLPDDSDSGAENYDDTIGKSSGRYSIRQTSADTSPSPSPQTSPPNTKSRARPQSMYSQPGGTNPLRLRIRSQSIQANDRVGLGITEDGKLPPITPLSGKFVDPLLVRKQEKQALASAAPPAPKAAAGKRKVPVGELVAYFDKDRV</sequence>
<gene>
    <name evidence="1" type="ORF">BV25DRAFT_1825481</name>
</gene>
<reference evidence="1" key="2">
    <citation type="journal article" date="2022" name="New Phytol.">
        <title>Evolutionary transition to the ectomycorrhizal habit in the genomes of a hyperdiverse lineage of mushroom-forming fungi.</title>
        <authorList>
            <person name="Looney B."/>
            <person name="Miyauchi S."/>
            <person name="Morin E."/>
            <person name="Drula E."/>
            <person name="Courty P.E."/>
            <person name="Kohler A."/>
            <person name="Kuo A."/>
            <person name="LaButti K."/>
            <person name="Pangilinan J."/>
            <person name="Lipzen A."/>
            <person name="Riley R."/>
            <person name="Andreopoulos W."/>
            <person name="He G."/>
            <person name="Johnson J."/>
            <person name="Nolan M."/>
            <person name="Tritt A."/>
            <person name="Barry K.W."/>
            <person name="Grigoriev I.V."/>
            <person name="Nagy L.G."/>
            <person name="Hibbett D."/>
            <person name="Henrissat B."/>
            <person name="Matheny P.B."/>
            <person name="Labbe J."/>
            <person name="Martin F.M."/>
        </authorList>
    </citation>
    <scope>NUCLEOTIDE SEQUENCE</scope>
    <source>
        <strain evidence="1">HHB10654</strain>
    </source>
</reference>
<evidence type="ECO:0000313" key="2">
    <source>
        <dbReference type="Proteomes" id="UP000814140"/>
    </source>
</evidence>
<evidence type="ECO:0000313" key="1">
    <source>
        <dbReference type="EMBL" id="KAI0062480.1"/>
    </source>
</evidence>
<name>A0ACB8T190_9AGAM</name>
<accession>A0ACB8T190</accession>
<proteinExistence type="predicted"/>
<dbReference type="Proteomes" id="UP000814140">
    <property type="component" value="Unassembled WGS sequence"/>
</dbReference>
<reference evidence="1" key="1">
    <citation type="submission" date="2021-03" db="EMBL/GenBank/DDBJ databases">
        <authorList>
            <consortium name="DOE Joint Genome Institute"/>
            <person name="Ahrendt S."/>
            <person name="Looney B.P."/>
            <person name="Miyauchi S."/>
            <person name="Morin E."/>
            <person name="Drula E."/>
            <person name="Courty P.E."/>
            <person name="Chicoki N."/>
            <person name="Fauchery L."/>
            <person name="Kohler A."/>
            <person name="Kuo A."/>
            <person name="Labutti K."/>
            <person name="Pangilinan J."/>
            <person name="Lipzen A."/>
            <person name="Riley R."/>
            <person name="Andreopoulos W."/>
            <person name="He G."/>
            <person name="Johnson J."/>
            <person name="Barry K.W."/>
            <person name="Grigoriev I.V."/>
            <person name="Nagy L."/>
            <person name="Hibbett D."/>
            <person name="Henrissat B."/>
            <person name="Matheny P.B."/>
            <person name="Labbe J."/>
            <person name="Martin F."/>
        </authorList>
    </citation>
    <scope>NUCLEOTIDE SEQUENCE</scope>
    <source>
        <strain evidence="1">HHB10654</strain>
    </source>
</reference>
<keyword evidence="2" id="KW-1185">Reference proteome</keyword>